<accession>A0A5J5B798</accession>
<dbReference type="Proteomes" id="UP000325577">
    <property type="component" value="Linkage Group LG15"/>
</dbReference>
<sequence>MVEEIEVAVAMAKEIEVAVAMAEKEIDEGGEVDSGGGDHKLLRWRRCRWWWWRSEVTTTTAKVVVVETEENDGGLLWSWANTHSNVFKHNKRKNEMNTKHAVTVIIFLTSPHRPSIASSSRRMKQENEAVKTVFFQKSVNTDFF</sequence>
<dbReference type="AlphaFoldDB" id="A0A5J5B798"/>
<name>A0A5J5B798_9ASTE</name>
<protein>
    <submittedName>
        <fullName evidence="1">Uncharacterized protein</fullName>
    </submittedName>
</protein>
<organism evidence="1 2">
    <name type="scientific">Nyssa sinensis</name>
    <dbReference type="NCBI Taxonomy" id="561372"/>
    <lineage>
        <taxon>Eukaryota</taxon>
        <taxon>Viridiplantae</taxon>
        <taxon>Streptophyta</taxon>
        <taxon>Embryophyta</taxon>
        <taxon>Tracheophyta</taxon>
        <taxon>Spermatophyta</taxon>
        <taxon>Magnoliopsida</taxon>
        <taxon>eudicotyledons</taxon>
        <taxon>Gunneridae</taxon>
        <taxon>Pentapetalae</taxon>
        <taxon>asterids</taxon>
        <taxon>Cornales</taxon>
        <taxon>Nyssaceae</taxon>
        <taxon>Nyssa</taxon>
    </lineage>
</organism>
<evidence type="ECO:0000313" key="1">
    <source>
        <dbReference type="EMBL" id="KAA8538548.1"/>
    </source>
</evidence>
<reference evidence="1 2" key="1">
    <citation type="submission" date="2019-09" db="EMBL/GenBank/DDBJ databases">
        <title>A chromosome-level genome assembly of the Chinese tupelo Nyssa sinensis.</title>
        <authorList>
            <person name="Yang X."/>
            <person name="Kang M."/>
            <person name="Yang Y."/>
            <person name="Xiong H."/>
            <person name="Wang M."/>
            <person name="Zhang Z."/>
            <person name="Wang Z."/>
            <person name="Wu H."/>
            <person name="Ma T."/>
            <person name="Liu J."/>
            <person name="Xi Z."/>
        </authorList>
    </citation>
    <scope>NUCLEOTIDE SEQUENCE [LARGE SCALE GENOMIC DNA]</scope>
    <source>
        <strain evidence="1">J267</strain>
        <tissue evidence="1">Leaf</tissue>
    </source>
</reference>
<proteinExistence type="predicted"/>
<keyword evidence="2" id="KW-1185">Reference proteome</keyword>
<gene>
    <name evidence="1" type="ORF">F0562_028156</name>
</gene>
<evidence type="ECO:0000313" key="2">
    <source>
        <dbReference type="Proteomes" id="UP000325577"/>
    </source>
</evidence>
<dbReference type="EMBL" id="CM018038">
    <property type="protein sequence ID" value="KAA8538548.1"/>
    <property type="molecule type" value="Genomic_DNA"/>
</dbReference>